<reference evidence="1 2" key="1">
    <citation type="submission" date="2015-01" db="EMBL/GenBank/DDBJ databases">
        <authorList>
            <person name="Xiang T."/>
            <person name="Song Y."/>
            <person name="Huang L."/>
            <person name="Wang B."/>
            <person name="Wu P."/>
        </authorList>
    </citation>
    <scope>NUCLEOTIDE SEQUENCE [LARGE SCALE GENOMIC DNA]</scope>
    <source>
        <strain evidence="1 2">Cc12</strain>
    </source>
</reference>
<dbReference type="AlphaFoldDB" id="A0A0B7HES2"/>
<name>A0A0B7HES2_9FLAO</name>
<organism evidence="1 2">
    <name type="scientific">Capnocytophaga canimorsus</name>
    <dbReference type="NCBI Taxonomy" id="28188"/>
    <lineage>
        <taxon>Bacteria</taxon>
        <taxon>Pseudomonadati</taxon>
        <taxon>Bacteroidota</taxon>
        <taxon>Flavobacteriia</taxon>
        <taxon>Flavobacteriales</taxon>
        <taxon>Flavobacteriaceae</taxon>
        <taxon>Capnocytophaga</taxon>
    </lineage>
</organism>
<gene>
    <name evidence="1" type="ORF">CCAN12_690008</name>
</gene>
<accession>A0A0B7HES2</accession>
<sequence>MTLPQCNGLSNLKKQLHFVDFRHTSKEEIDIQNTENRTKATLYILVYQDDYQYFIDLKGEKYIPEKYLNK</sequence>
<dbReference type="EMBL" id="CDOE01000066">
    <property type="protein sequence ID" value="CEN37144.1"/>
    <property type="molecule type" value="Genomic_DNA"/>
</dbReference>
<protein>
    <submittedName>
        <fullName evidence="1">Uncharacterized protein</fullName>
    </submittedName>
</protein>
<proteinExistence type="predicted"/>
<evidence type="ECO:0000313" key="2">
    <source>
        <dbReference type="Proteomes" id="UP000044026"/>
    </source>
</evidence>
<dbReference type="Proteomes" id="UP000044026">
    <property type="component" value="Unassembled WGS sequence"/>
</dbReference>
<evidence type="ECO:0000313" key="1">
    <source>
        <dbReference type="EMBL" id="CEN37144.1"/>
    </source>
</evidence>